<accession>A0ACB8FE71</accession>
<reference evidence="1" key="1">
    <citation type="submission" date="2021-08" db="EMBL/GenBank/DDBJ databases">
        <title>The first chromosome-level gecko genome reveals the dynamic sex chromosomes of Neotropical dwarf geckos (Sphaerodactylidae: Sphaerodactylus).</title>
        <authorList>
            <person name="Pinto B.J."/>
            <person name="Keating S.E."/>
            <person name="Gamble T."/>
        </authorList>
    </citation>
    <scope>NUCLEOTIDE SEQUENCE</scope>
    <source>
        <strain evidence="1">TG3544</strain>
    </source>
</reference>
<comment type="caution">
    <text evidence="1">The sequence shown here is derived from an EMBL/GenBank/DDBJ whole genome shotgun (WGS) entry which is preliminary data.</text>
</comment>
<proteinExistence type="predicted"/>
<evidence type="ECO:0000313" key="2">
    <source>
        <dbReference type="Proteomes" id="UP000827872"/>
    </source>
</evidence>
<name>A0ACB8FE71_9SAUR</name>
<dbReference type="Proteomes" id="UP000827872">
    <property type="component" value="Linkage Group LG09"/>
</dbReference>
<dbReference type="EMBL" id="CM037622">
    <property type="protein sequence ID" value="KAH8003348.1"/>
    <property type="molecule type" value="Genomic_DNA"/>
</dbReference>
<organism evidence="1 2">
    <name type="scientific">Sphaerodactylus townsendi</name>
    <dbReference type="NCBI Taxonomy" id="933632"/>
    <lineage>
        <taxon>Eukaryota</taxon>
        <taxon>Metazoa</taxon>
        <taxon>Chordata</taxon>
        <taxon>Craniata</taxon>
        <taxon>Vertebrata</taxon>
        <taxon>Euteleostomi</taxon>
        <taxon>Lepidosauria</taxon>
        <taxon>Squamata</taxon>
        <taxon>Bifurcata</taxon>
        <taxon>Gekkota</taxon>
        <taxon>Sphaerodactylidae</taxon>
        <taxon>Sphaerodactylus</taxon>
    </lineage>
</organism>
<gene>
    <name evidence="1" type="ORF">K3G42_017488</name>
</gene>
<sequence>MSGHTSCIIFGNGLHVEILGGKSDQLSSTNSLMRQKREWVVPPAVITEGQDNSKRNPIARIRSDLEGIPGVVITYIISGQGVTEAPYGLFVMNGKTGELNITGIVDREQTPMLHLKGLAINWNGTYMEKPLDLRIKVLDINDNSPVFSEEVFVGSVEELSDVGTVVMKINATDADEPNTLNSQIAFRIISQEPSEPPAFIINKATGLIQTATFQLDREVHSSYSLIVEAKDRNGAAIGLGKETSVQIKLLDVNDNIPVLEKATYEGNVQENMANVEIMRLKVFDKDEEFTDNWLAQFEIVSGNEGGYFHIETDSQTNEGILTLVKEVDYEQLQTMNLNIVVSNKAAYHKSVTSSGYQAQPIPVKINVINVKEGPVFKPQTVIIKANRTMTVNQSLGRVAAWDEDTGKIAERIRYAKDRDVENWFTIDSKTAEIKLIKIPRFDSSSLVNGSYIATILAITEDFPSKTATGTIAIQVQNINFHCPTIITRATAICAEEKFANITVEDHDVYPYGGPFTLTIIDEPERMSDKWAIGQVHGSRAQLVPVDVHPGNYAISILVKDNQGFSCVDKQIVHVSVCTCGKDGVCVGEKIVGSSVALGPVAVALMILALLLLLLLPLLLLLCRSGAAAKKGFAAIPDNSEEMLRNWNSEGAAPENKAILNLVSPPALDNSGFGAAAVGVGAAATLGGGSSSMLKDSYNNVKVTNRQWEEQRALMSGAGYGGMESGGASGMAAGGGMAARGTMVMGSRGIMDAGGAVAMETGGAVNEDFLRSYFNEKYVAFADEDEGHLAKDCLLLYSQKEEGGSTHGSIGCCSFIEDEFDDSFLNDLGDKFKTLAEICVGKRMGTLAGQHGSQILKDTVDEVDVHGLSSKHNYSSASGYQLPETTKAFGADTVMEELVTESAFSSRSGLQPPKPMPDPMLSSNVVVTETSYGAAPPTVILDPQMENVVVTERVLAPASSLQEVLEIPHGVFHDLPDSKYVVVRERERVLVPSSNLQASLSIPNLSEGQNMIVTESTVSSSSGLQAASTQSMTEPAMYSGSDRHKHILISDPLFHQGSTEEVLPLGSSLSKSSRLTKYSSVQYTRS</sequence>
<protein>
    <submittedName>
        <fullName evidence="1">Uncharacterized protein</fullName>
    </submittedName>
</protein>
<evidence type="ECO:0000313" key="1">
    <source>
        <dbReference type="EMBL" id="KAH8003348.1"/>
    </source>
</evidence>
<keyword evidence="2" id="KW-1185">Reference proteome</keyword>